<dbReference type="EMBL" id="BGZO01000092">
    <property type="protein sequence ID" value="GBR77052.1"/>
    <property type="molecule type" value="Genomic_DNA"/>
</dbReference>
<keyword evidence="9" id="KW-1185">Reference proteome</keyword>
<comment type="subcellular location">
    <subcellularLocation>
        <location evidence="1">Cell envelope</location>
    </subcellularLocation>
    <subcellularLocation>
        <location evidence="2">Cell outer membrane</location>
    </subcellularLocation>
    <subcellularLocation>
        <location evidence="3">Secreted</location>
    </subcellularLocation>
</comment>
<evidence type="ECO:0000256" key="1">
    <source>
        <dbReference type="ARBA" id="ARBA00004196"/>
    </source>
</evidence>
<dbReference type="Proteomes" id="UP000275925">
    <property type="component" value="Unassembled WGS sequence"/>
</dbReference>
<comment type="caution">
    <text evidence="8">The sequence shown here is derived from an EMBL/GenBank/DDBJ whole genome shotgun (WGS) entry which is preliminary data.</text>
</comment>
<evidence type="ECO:0000256" key="6">
    <source>
        <dbReference type="ARBA" id="ARBA00023136"/>
    </source>
</evidence>
<proteinExistence type="predicted"/>
<dbReference type="AlphaFoldDB" id="A0A388TJ65"/>
<evidence type="ECO:0000256" key="3">
    <source>
        <dbReference type="ARBA" id="ARBA00004613"/>
    </source>
</evidence>
<organism evidence="8 9">
    <name type="scientific">Candidatus Termititenax persephonae</name>
    <dbReference type="NCBI Taxonomy" id="2218525"/>
    <lineage>
        <taxon>Bacteria</taxon>
        <taxon>Bacillati</taxon>
        <taxon>Candidatus Margulisiibacteriota</taxon>
        <taxon>Candidatus Termititenacia</taxon>
        <taxon>Candidatus Termititenacales</taxon>
        <taxon>Candidatus Termititenacaceae</taxon>
        <taxon>Candidatus Termititenax</taxon>
    </lineage>
</organism>
<dbReference type="PANTHER" id="PTHR11319:SF35">
    <property type="entry name" value="OUTER MEMBRANE PROTEIN PMPC-RELATED"/>
    <property type="match status" value="1"/>
</dbReference>
<name>A0A388TJ65_9BACT</name>
<dbReference type="Pfam" id="PF02415">
    <property type="entry name" value="Chlam_PMP"/>
    <property type="match status" value="2"/>
</dbReference>
<evidence type="ECO:0000256" key="4">
    <source>
        <dbReference type="ARBA" id="ARBA00022525"/>
    </source>
</evidence>
<sequence>AGDEVGLTDYPFRTLQKALTYLTSKGIANATVNIAEAVYPLSAEITMPNNSGATQNIVILGNEAVLDGGGNKRILQIGSKYTLSITGLHFTKGNAGARYGGAIYSLADLKISGGSFSGNKADNGGALYSAGQLELAEVDFKNNLADGKGGAVYIERVASINDSLFWGNEAGEPGDAGGAIYNVGSLTVNNTAFKENSASPGHGGGIVNGGIFYGQQLIASGNSAIENGGFLYNLSGKQSVLERSLFRNNIAQASDGTKGGGAIYNNNGKINLINSIFDHNRARYGGAIFHHYGATSQLYVYFSTFVRNSASYGGAIYSNNYSIGNISQIAYSAFAENTAEKDQNAQGPHYQSINSGPPPVTDCYPLDLQSPGEAAVAFNNPDIYDYVPAPGSPLINAVPDPGLTSVDFANKPRDTDNDSYFDIGALDYRTNIRIPAGYYIHDELGNVRDFTVTSTITIGRRIAGQEVGQIVIPSSNNIDYAIFDNSLDLSQMIITPDMIYIPSGRMLDGKTYQLHILSTTTHPFVSADGKVLSDFDGVLTANNKLLGNSVTISAANGSYLVSAWAKDIGAFSLVYPQALRFTPDYLIKNYALTSNFIVQTVDSHGTVLSGVPIALSVISGNGTLDRTTATLQAAYGHPTTIIAPGVMTNAIIEASFEELSVTMTALTINDPSPPRIELRQPQVTENVRVTQNIVFAFDDPESGIATASLILLLNDMDRAAQVSITQNQFVFARQLEPGISYAVTISIENNAGLSENYMFTFQTKPDHTEPTILAYPAPNQEGLYPQEAISLNIQDWESGLVLNSLVLEVDNHIVPNPLVNTLSDYVIEVLYYPERLYNLNEKVFVTVNVQDKSGNQLVLAYYYRIIADYTPPTINIISLEQTTPNEDTALLEFTAEDIESAISLNSLLVLATDPLRGRVTASITILNLVSENYLDGSRLTANVLLGNLGYGQETILNLILQDSFKNSGSADYELRTTADTIFPAIVPISPTPNGWLDMRAPLIIDLLDNESGIDLAWLELQFDG</sequence>
<evidence type="ECO:0000256" key="2">
    <source>
        <dbReference type="ARBA" id="ARBA00004442"/>
    </source>
</evidence>
<dbReference type="InterPro" id="IPR011050">
    <property type="entry name" value="Pectin_lyase_fold/virulence"/>
</dbReference>
<feature type="non-terminal residue" evidence="8">
    <location>
        <position position="1024"/>
    </location>
</feature>
<dbReference type="InterPro" id="IPR003368">
    <property type="entry name" value="POMP_repeat"/>
</dbReference>
<feature type="non-terminal residue" evidence="8">
    <location>
        <position position="1"/>
    </location>
</feature>
<evidence type="ECO:0000256" key="7">
    <source>
        <dbReference type="ARBA" id="ARBA00023237"/>
    </source>
</evidence>
<evidence type="ECO:0000313" key="8">
    <source>
        <dbReference type="EMBL" id="GBR77052.1"/>
    </source>
</evidence>
<reference evidence="8 9" key="1">
    <citation type="journal article" date="2019" name="ISME J.">
        <title>Genome analyses of uncultured TG2/ZB3 bacteria in 'Margulisbacteria' specifically attached to ectosymbiotic spirochetes of protists in the termite gut.</title>
        <authorList>
            <person name="Utami Y.D."/>
            <person name="Kuwahara H."/>
            <person name="Igai K."/>
            <person name="Murakami T."/>
            <person name="Sugaya K."/>
            <person name="Morikawa T."/>
            <person name="Nagura Y."/>
            <person name="Yuki M."/>
            <person name="Deevong P."/>
            <person name="Inoue T."/>
            <person name="Kihara K."/>
            <person name="Lo N."/>
            <person name="Yamada A."/>
            <person name="Ohkuma M."/>
            <person name="Hongoh Y."/>
        </authorList>
    </citation>
    <scope>NUCLEOTIDE SEQUENCE [LARGE SCALE GENOMIC DNA]</scope>
    <source>
        <strain evidence="8">NkOx7-02</strain>
    </source>
</reference>
<evidence type="ECO:0000256" key="5">
    <source>
        <dbReference type="ARBA" id="ARBA00022729"/>
    </source>
</evidence>
<evidence type="ECO:0000313" key="9">
    <source>
        <dbReference type="Proteomes" id="UP000275925"/>
    </source>
</evidence>
<keyword evidence="5" id="KW-0732">Signal</keyword>
<gene>
    <name evidence="8" type="ORF">NO2_1507</name>
</gene>
<keyword evidence="4" id="KW-0964">Secreted</keyword>
<dbReference type="GO" id="GO:0009279">
    <property type="term" value="C:cell outer membrane"/>
    <property type="evidence" value="ECO:0007669"/>
    <property type="project" value="UniProtKB-SubCell"/>
</dbReference>
<protein>
    <submittedName>
        <fullName evidence="8">Uncharacterized protein</fullName>
    </submittedName>
</protein>
<dbReference type="SUPFAM" id="SSF51126">
    <property type="entry name" value="Pectin lyase-like"/>
    <property type="match status" value="1"/>
</dbReference>
<dbReference type="PANTHER" id="PTHR11319">
    <property type="entry name" value="G PROTEIN-COUPLED RECEPTOR-RELATED"/>
    <property type="match status" value="1"/>
</dbReference>
<dbReference type="GO" id="GO:0005576">
    <property type="term" value="C:extracellular region"/>
    <property type="evidence" value="ECO:0007669"/>
    <property type="project" value="UniProtKB-SubCell"/>
</dbReference>
<keyword evidence="7" id="KW-0998">Cell outer membrane</keyword>
<accession>A0A388TJ65</accession>
<keyword evidence="6" id="KW-0472">Membrane</keyword>